<comment type="caution">
    <text evidence="5">The sequence shown here is derived from an EMBL/GenBank/DDBJ whole genome shotgun (WGS) entry which is preliminary data.</text>
</comment>
<evidence type="ECO:0008006" key="7">
    <source>
        <dbReference type="Google" id="ProtNLM"/>
    </source>
</evidence>
<dbReference type="InterPro" id="IPR040676">
    <property type="entry name" value="DUF5641"/>
</dbReference>
<organism evidence="5 6">
    <name type="scientific">Cylicocyclus nassatus</name>
    <name type="common">Nematode worm</name>
    <dbReference type="NCBI Taxonomy" id="53992"/>
    <lineage>
        <taxon>Eukaryota</taxon>
        <taxon>Metazoa</taxon>
        <taxon>Ecdysozoa</taxon>
        <taxon>Nematoda</taxon>
        <taxon>Chromadorea</taxon>
        <taxon>Rhabditida</taxon>
        <taxon>Rhabditina</taxon>
        <taxon>Rhabditomorpha</taxon>
        <taxon>Strongyloidea</taxon>
        <taxon>Strongylidae</taxon>
        <taxon>Cylicocyclus</taxon>
    </lineage>
</organism>
<evidence type="ECO:0000259" key="3">
    <source>
        <dbReference type="Pfam" id="PF07245"/>
    </source>
</evidence>
<dbReference type="Gene3D" id="2.60.98.50">
    <property type="match status" value="1"/>
</dbReference>
<accession>A0AA36M4D6</accession>
<dbReference type="GO" id="GO:0003676">
    <property type="term" value="F:nucleic acid binding"/>
    <property type="evidence" value="ECO:0007669"/>
    <property type="project" value="InterPro"/>
</dbReference>
<keyword evidence="2" id="KW-0812">Transmembrane</keyword>
<dbReference type="Pfam" id="PF07245">
    <property type="entry name" value="Phlebovirus_G2"/>
    <property type="match status" value="1"/>
</dbReference>
<keyword evidence="2" id="KW-0472">Membrane</keyword>
<evidence type="ECO:0000259" key="4">
    <source>
        <dbReference type="Pfam" id="PF18701"/>
    </source>
</evidence>
<feature type="transmembrane region" description="Helical" evidence="2">
    <location>
        <begin position="873"/>
        <end position="896"/>
    </location>
</feature>
<dbReference type="InterPro" id="IPR009878">
    <property type="entry name" value="Phlebovirus_G2_fusion"/>
</dbReference>
<feature type="region of interest" description="Disordered" evidence="1">
    <location>
        <begin position="714"/>
        <end position="741"/>
    </location>
</feature>
<dbReference type="EMBL" id="CATQJL010000223">
    <property type="protein sequence ID" value="CAJ0597366.1"/>
    <property type="molecule type" value="Genomic_DNA"/>
</dbReference>
<reference evidence="5" key="1">
    <citation type="submission" date="2023-07" db="EMBL/GenBank/DDBJ databases">
        <authorList>
            <consortium name="CYATHOMIX"/>
        </authorList>
    </citation>
    <scope>NUCLEOTIDE SEQUENCE</scope>
    <source>
        <strain evidence="5">N/A</strain>
    </source>
</reference>
<gene>
    <name evidence="5" type="ORF">CYNAS_LOCUS9349</name>
</gene>
<sequence length="1444" mass="162097">MDDYRKTISIREGTITAGFPFNENVGKLKDNFNIAFRRLQALLRTLRSDDKKLQLYNSTIEDYIKEGIIEECTLQPAGVTSFYLPHRHHIEEQDTPITKELSKSLYVDNVLLEGNNPQELIEKYIASKELFSSIGMNLRDYLSDSAEVNAQIKDLDRAKSCELKVLGIKWKADDDTLIMECADKEQIKVTKRSVLSQINGFCFDPLGLLTPLMIPAKIFLQDIHKQKLGWDTILPEEQIQRWKAIKKDIAGFKKAIPRTVLNKTPEAKYTLSVFVDSSKRAYACCLYTTTSTKNGTKNTSLFTAKAKVAPIKKEQTIPRLELLSIFLGLTVAETTMSKCGINFTEVNLFSDSTIALSWIASNKKLPPIVTTLVQKISFAAERIRETAKLNFFHVPTEENAADCATRGINKQDFAACRWWKGPTWLSYPNEEWPARPISDVKDIDDDECEMLIQYTTEDPNKSESDWPIDTISSYPRLKRIVAYCLRFIRKASKNTRFKIADEDQVTSRSPNAAEVILAEKQIVLQEQRIYGTALVSKNKQFKTVFDSDGILRKCGRIQRAEIQSEIANPMYIPKQSNSHHKRKKTALLETEKITKKFWSVWKHDYLLELRDRHHVFKNGRTTNRKPEVGDVVLLDEDSQLNRGHWPMAVITQLVPSKDGEIRSAILRTTSGREIQRPLNRMVPLEIRSTIENEYERQDPTPQKGGIVAKVRKALRKKPTTAPEPRKQPQRAAKKPVDYASSNSSTIKRSVSQISKSVMITICLTALLFIDTASANVLSCSEHGVKVNTTSESQSQLCLNYKDCLKISTKKGINEIALPTKYRTTEPRVQWRTMIGATQYSDTIICPPRDICDMVKCIVCADLLRNPHCAPNTAIAITAVCAYLMMLLIWLICCTGLRGKQLLCRTNENDMRTENHVASANDRLSELLGRESRSLPIQSKMVTFVAFATCLITGVTSCQYTHTLTSRNTVCTKINNTLSCRYTIENRITLSEHRPQACFRIQHDNKTVGSMEIQLQHVVLQCNPVVLFYTRDAEIVTESAKRCHFSGSCSSNTCAHTSQRSYIPELHNTYEFPGYSRCTSSCGSIGCGCLLPLPGCLFSRSYGKPQSATIYQVFHCPTWEESAIIKYTYTSVTGRRETNTATITAQTTHTQKDANLTLEFVTTPAIPLLSSVFLQAVNTTKAETALVDKDDVFALRCPTMESSKNLSLCHIEDTCKCYPTDDQANCICKNTNISDLTTSMDSRLPLSSSFLHLQEAHGRVLGVSHKSIVDVTISTTAEWNTASVVNNEDCDITASPIQGCYNCVTGARLTFSCHSPHPTMVEITCTQNIYAAFCNENTVQTVALLQSTVANYVDSCSLRCGTKSHVFNISGILTYHPNENGVLFTNASEEASYVNVYNYPDIGHIISIALSSWKMLVVATIAIIAALAFTIFCVPKIIKLSLMCV</sequence>
<dbReference type="Proteomes" id="UP001176961">
    <property type="component" value="Unassembled WGS sequence"/>
</dbReference>
<evidence type="ECO:0000313" key="6">
    <source>
        <dbReference type="Proteomes" id="UP001176961"/>
    </source>
</evidence>
<dbReference type="Pfam" id="PF05380">
    <property type="entry name" value="Peptidase_A17"/>
    <property type="match status" value="1"/>
</dbReference>
<evidence type="ECO:0000256" key="1">
    <source>
        <dbReference type="SAM" id="MobiDB-lite"/>
    </source>
</evidence>
<evidence type="ECO:0000313" key="5">
    <source>
        <dbReference type="EMBL" id="CAJ0597366.1"/>
    </source>
</evidence>
<dbReference type="Gene3D" id="3.30.420.10">
    <property type="entry name" value="Ribonuclease H-like superfamily/Ribonuclease H"/>
    <property type="match status" value="1"/>
</dbReference>
<protein>
    <recommendedName>
        <fullName evidence="7">DUF5641 domain-containing protein</fullName>
    </recommendedName>
</protein>
<dbReference type="PANTHER" id="PTHR47331">
    <property type="entry name" value="PHD-TYPE DOMAIN-CONTAINING PROTEIN"/>
    <property type="match status" value="1"/>
</dbReference>
<proteinExistence type="predicted"/>
<keyword evidence="6" id="KW-1185">Reference proteome</keyword>
<name>A0AA36M4D6_CYLNA</name>
<dbReference type="InterPro" id="IPR008042">
    <property type="entry name" value="Retrotrans_Pao"/>
</dbReference>
<dbReference type="Gene3D" id="2.60.40.3770">
    <property type="match status" value="1"/>
</dbReference>
<feature type="transmembrane region" description="Helical" evidence="2">
    <location>
        <begin position="1412"/>
        <end position="1433"/>
    </location>
</feature>
<feature type="domain" description="DUF5641" evidence="4">
    <location>
        <begin position="590"/>
        <end position="684"/>
    </location>
</feature>
<feature type="transmembrane region" description="Helical" evidence="2">
    <location>
        <begin position="940"/>
        <end position="961"/>
    </location>
</feature>
<evidence type="ECO:0000256" key="2">
    <source>
        <dbReference type="SAM" id="Phobius"/>
    </source>
</evidence>
<dbReference type="Pfam" id="PF18701">
    <property type="entry name" value="DUF5641"/>
    <property type="match status" value="1"/>
</dbReference>
<dbReference type="InterPro" id="IPR036397">
    <property type="entry name" value="RNaseH_sf"/>
</dbReference>
<keyword evidence="2" id="KW-1133">Transmembrane helix</keyword>
<feature type="domain" description="Phlebovirus glycoprotein G2 fusion" evidence="3">
    <location>
        <begin position="957"/>
        <end position="1271"/>
    </location>
</feature>